<keyword evidence="9" id="KW-1185">Reference proteome</keyword>
<gene>
    <name evidence="8" type="ORF">FSCOSCO3_A009547</name>
</gene>
<feature type="domain" description="FAM234A/B beta-propeller" evidence="7">
    <location>
        <begin position="83"/>
        <end position="547"/>
    </location>
</feature>
<dbReference type="PANTHER" id="PTHR21419">
    <property type="match status" value="1"/>
</dbReference>
<dbReference type="EMBL" id="CAWUFR010000070">
    <property type="protein sequence ID" value="CAK6964116.1"/>
    <property type="molecule type" value="Genomic_DNA"/>
</dbReference>
<dbReference type="InterPro" id="IPR011047">
    <property type="entry name" value="Quinoprotein_ADH-like_sf"/>
</dbReference>
<evidence type="ECO:0000313" key="8">
    <source>
        <dbReference type="EMBL" id="CAK6964116.1"/>
    </source>
</evidence>
<keyword evidence="4 6" id="KW-0472">Membrane</keyword>
<protein>
    <submittedName>
        <fullName evidence="8">Protein FAM234A</fullName>
    </submittedName>
</protein>
<comment type="caution">
    <text evidence="8">The sequence shown here is derived from an EMBL/GenBank/DDBJ whole genome shotgun (WGS) entry which is preliminary data.</text>
</comment>
<name>A0AAV1NX52_SCOSC</name>
<evidence type="ECO:0000256" key="2">
    <source>
        <dbReference type="ARBA" id="ARBA00022692"/>
    </source>
</evidence>
<evidence type="ECO:0000259" key="7">
    <source>
        <dbReference type="Pfam" id="PF23727"/>
    </source>
</evidence>
<evidence type="ECO:0000256" key="4">
    <source>
        <dbReference type="ARBA" id="ARBA00023136"/>
    </source>
</evidence>
<proteinExistence type="inferred from homology"/>
<dbReference type="InterPro" id="IPR015943">
    <property type="entry name" value="WD40/YVTN_repeat-like_dom_sf"/>
</dbReference>
<reference evidence="8 9" key="1">
    <citation type="submission" date="2024-01" db="EMBL/GenBank/DDBJ databases">
        <authorList>
            <person name="Alioto T."/>
            <person name="Alioto T."/>
            <person name="Gomez Garrido J."/>
        </authorList>
    </citation>
    <scope>NUCLEOTIDE SEQUENCE [LARGE SCALE GENOMIC DNA]</scope>
</reference>
<dbReference type="AlphaFoldDB" id="A0AAV1NX52"/>
<dbReference type="Pfam" id="PF23727">
    <property type="entry name" value="Beta-prop_FAM234A_B"/>
    <property type="match status" value="1"/>
</dbReference>
<evidence type="ECO:0000256" key="6">
    <source>
        <dbReference type="SAM" id="Phobius"/>
    </source>
</evidence>
<dbReference type="Gene3D" id="2.130.10.10">
    <property type="entry name" value="YVTN repeat-like/Quinoprotein amine dehydrogenase"/>
    <property type="match status" value="1"/>
</dbReference>
<dbReference type="SUPFAM" id="SSF50998">
    <property type="entry name" value="Quinoprotein alcohol dehydrogenase-like"/>
    <property type="match status" value="1"/>
</dbReference>
<evidence type="ECO:0000256" key="3">
    <source>
        <dbReference type="ARBA" id="ARBA00022989"/>
    </source>
</evidence>
<keyword evidence="3 6" id="KW-1133">Transmembrane helix</keyword>
<sequence length="549" mass="60199">METTDRTTEGDPLKSGEDGVETIAVPPATELKGKSCKEVLGFSKLTHWRTAVFFLSLFLCLTIVFAFSFVIPCPVRPQYQTSWNRTFLEAATYDFVAIENTGKDKVMDVLFILKNADGSKNETCDASGLPSPCVFVVAVDGTDGHTLWESALQPEFHWAQCGLDEQTDMGWDCLLSHSDQLSAIDKLSGEVKWNQSQPTGLSSTVPVLSVPDLDGDQVSDVALVASDNTQTQLVFLSGKTGVQIGSTVVVDSTDTTNHLLYRTTDGSHYVLLQKDTGLYGLALWRIAAKAKAGFEVGLKKDEHWEKNAPATTGLIPIFLSDSLKQVLKIGETDKSPNLLLVTGNEVALVDGKKLQPLWSFNTSSVLGEPSFGHFNKDDVLDVVVEEYIGNYSKRIIILDGKSGGVLWEVELLASPNSPRPVSIHTTNSFSIFMFWGLMPSTETNSSSHVKGERRSYMLHPLYSKVLLESTNVLDHIVSFKATLLERGRHAAYILLTGPGTQGAEGTVVLSKRKLKQDVPFSKVLRIGTSGPETNEDIKEAFNRLRFSDQ</sequence>
<keyword evidence="2 6" id="KW-0812">Transmembrane</keyword>
<comment type="similarity">
    <text evidence="5">Belongs to the FAM234 family.</text>
</comment>
<evidence type="ECO:0000313" key="9">
    <source>
        <dbReference type="Proteomes" id="UP001314229"/>
    </source>
</evidence>
<dbReference type="GO" id="GO:0016020">
    <property type="term" value="C:membrane"/>
    <property type="evidence" value="ECO:0007669"/>
    <property type="project" value="UniProtKB-SubCell"/>
</dbReference>
<accession>A0AAV1NX52</accession>
<evidence type="ECO:0000256" key="1">
    <source>
        <dbReference type="ARBA" id="ARBA00004167"/>
    </source>
</evidence>
<evidence type="ECO:0000256" key="5">
    <source>
        <dbReference type="ARBA" id="ARBA00025791"/>
    </source>
</evidence>
<dbReference type="Proteomes" id="UP001314229">
    <property type="component" value="Unassembled WGS sequence"/>
</dbReference>
<organism evidence="8 9">
    <name type="scientific">Scomber scombrus</name>
    <name type="common">Atlantic mackerel</name>
    <name type="synonym">Scomber vernalis</name>
    <dbReference type="NCBI Taxonomy" id="13677"/>
    <lineage>
        <taxon>Eukaryota</taxon>
        <taxon>Metazoa</taxon>
        <taxon>Chordata</taxon>
        <taxon>Craniata</taxon>
        <taxon>Vertebrata</taxon>
        <taxon>Euteleostomi</taxon>
        <taxon>Actinopterygii</taxon>
        <taxon>Neopterygii</taxon>
        <taxon>Teleostei</taxon>
        <taxon>Neoteleostei</taxon>
        <taxon>Acanthomorphata</taxon>
        <taxon>Pelagiaria</taxon>
        <taxon>Scombriformes</taxon>
        <taxon>Scombridae</taxon>
        <taxon>Scomber</taxon>
    </lineage>
</organism>
<dbReference type="InterPro" id="IPR045232">
    <property type="entry name" value="FAM234"/>
</dbReference>
<dbReference type="PANTHER" id="PTHR21419:SF7">
    <property type="entry name" value="PROTEIN FAM234A"/>
    <property type="match status" value="1"/>
</dbReference>
<comment type="subcellular location">
    <subcellularLocation>
        <location evidence="1">Membrane</location>
        <topology evidence="1">Single-pass membrane protein</topology>
    </subcellularLocation>
</comment>
<feature type="transmembrane region" description="Helical" evidence="6">
    <location>
        <begin position="51"/>
        <end position="71"/>
    </location>
</feature>
<dbReference type="InterPro" id="IPR055409">
    <property type="entry name" value="Beta-prop_FAM234A_B"/>
</dbReference>